<dbReference type="Pfam" id="PF01944">
    <property type="entry name" value="SpoIIM"/>
    <property type="match status" value="1"/>
</dbReference>
<dbReference type="RefSeq" id="WP_201091421.1">
    <property type="nucleotide sequence ID" value="NZ_CP067393.1"/>
</dbReference>
<accession>A0A974RXR7</accession>
<name>A0A974RXR7_9GAMM</name>
<reference evidence="2 3" key="1">
    <citation type="submission" date="2021-01" db="EMBL/GenBank/DDBJ databases">
        <title>Entomomonas sp. F2A isolated from a house cricket (Acheta domesticus).</title>
        <authorList>
            <person name="Spergser J."/>
            <person name="Busse H.-J."/>
        </authorList>
    </citation>
    <scope>NUCLEOTIDE SEQUENCE [LARGE SCALE GENOMIC DNA]</scope>
    <source>
        <strain evidence="2 3">F2A</strain>
    </source>
</reference>
<organism evidence="2 3">
    <name type="scientific">Entomomonas asaccharolytica</name>
    <dbReference type="NCBI Taxonomy" id="2785331"/>
    <lineage>
        <taxon>Bacteria</taxon>
        <taxon>Pseudomonadati</taxon>
        <taxon>Pseudomonadota</taxon>
        <taxon>Gammaproteobacteria</taxon>
        <taxon>Pseudomonadales</taxon>
        <taxon>Pseudomonadaceae</taxon>
        <taxon>Entomomonas</taxon>
    </lineage>
</organism>
<dbReference type="InterPro" id="IPR002798">
    <property type="entry name" value="SpoIIM-like"/>
</dbReference>
<gene>
    <name evidence="2" type="ORF">JHT90_12325</name>
</gene>
<dbReference type="KEGG" id="eaz:JHT90_12325"/>
<sequence>MRQHTFENHYRQTWLDFASQLDRLETGNKKQLAAAKQEDINFPESYQSICQHLAIAESRYYSPTLINYLQQLVQRGHRVLYQHRSNFWLRIIQFIIRDFPQCIRQEKKLILTATALFYGSALVSALITFYFPDFIYVFMSTNDIYDLESMYDPSSQVIRPLVREGDENWFMFAYYINNNISIAFVTFAGGIIFCLGTLYYLLINGIIIGIVATHLSVNGYADTFWPFVIGHGSFELTAIVIAAAAGLKLGLAILIPQRKTRLEALRYTAKTAINLVIGAFIMLLIAAFIEAYWSSMNSASHLRFAVGILLWIAVISYFLFTGKTRQSHETN</sequence>
<keyword evidence="3" id="KW-1185">Reference proteome</keyword>
<feature type="transmembrane region" description="Helical" evidence="1">
    <location>
        <begin position="267"/>
        <end position="289"/>
    </location>
</feature>
<evidence type="ECO:0000256" key="1">
    <source>
        <dbReference type="SAM" id="Phobius"/>
    </source>
</evidence>
<proteinExistence type="predicted"/>
<dbReference type="PANTHER" id="PTHR35337">
    <property type="entry name" value="SLR1478 PROTEIN"/>
    <property type="match status" value="1"/>
</dbReference>
<evidence type="ECO:0000313" key="2">
    <source>
        <dbReference type="EMBL" id="QQP85159.1"/>
    </source>
</evidence>
<feature type="transmembrane region" description="Helical" evidence="1">
    <location>
        <begin position="109"/>
        <end position="131"/>
    </location>
</feature>
<keyword evidence="1" id="KW-1133">Transmembrane helix</keyword>
<dbReference type="AlphaFoldDB" id="A0A974RXR7"/>
<keyword evidence="1" id="KW-0472">Membrane</keyword>
<feature type="transmembrane region" description="Helical" evidence="1">
    <location>
        <begin position="301"/>
        <end position="320"/>
    </location>
</feature>
<evidence type="ECO:0000313" key="3">
    <source>
        <dbReference type="Proteomes" id="UP000595278"/>
    </source>
</evidence>
<keyword evidence="1" id="KW-0812">Transmembrane</keyword>
<dbReference type="Proteomes" id="UP000595278">
    <property type="component" value="Chromosome"/>
</dbReference>
<protein>
    <submittedName>
        <fullName evidence="2">Stage II sporulation protein M</fullName>
    </submittedName>
</protein>
<feature type="transmembrane region" description="Helical" evidence="1">
    <location>
        <begin position="236"/>
        <end position="255"/>
    </location>
</feature>
<feature type="transmembrane region" description="Helical" evidence="1">
    <location>
        <begin position="172"/>
        <end position="193"/>
    </location>
</feature>
<dbReference type="PANTHER" id="PTHR35337:SF1">
    <property type="entry name" value="SLR1478 PROTEIN"/>
    <property type="match status" value="1"/>
</dbReference>
<dbReference type="EMBL" id="CP067393">
    <property type="protein sequence ID" value="QQP85159.1"/>
    <property type="molecule type" value="Genomic_DNA"/>
</dbReference>